<evidence type="ECO:0008006" key="4">
    <source>
        <dbReference type="Google" id="ProtNLM"/>
    </source>
</evidence>
<gene>
    <name evidence="2" type="ORF">BDW47DRAFT_103723</name>
</gene>
<dbReference type="Proteomes" id="UP000234585">
    <property type="component" value="Unassembled WGS sequence"/>
</dbReference>
<accession>A0A2I2FEQ0</accession>
<evidence type="ECO:0000313" key="3">
    <source>
        <dbReference type="Proteomes" id="UP000234585"/>
    </source>
</evidence>
<protein>
    <recommendedName>
        <fullName evidence="4">Secreted protein</fullName>
    </recommendedName>
</protein>
<dbReference type="GeneID" id="36519304"/>
<evidence type="ECO:0000256" key="1">
    <source>
        <dbReference type="SAM" id="SignalP"/>
    </source>
</evidence>
<proteinExistence type="predicted"/>
<evidence type="ECO:0000313" key="2">
    <source>
        <dbReference type="EMBL" id="PLB39121.1"/>
    </source>
</evidence>
<sequence length="82" mass="9407">MSSVLTYFSVLRLAILLEGVTRSTIQRGRRGFCFKDALGWDTLCISSQITSPHLHCKHWCFRILVAFHQQNRAVEIGILPYV</sequence>
<name>A0A2I2FEQ0_ASPCN</name>
<keyword evidence="1" id="KW-0732">Signal</keyword>
<dbReference type="EMBL" id="KZ559131">
    <property type="protein sequence ID" value="PLB39121.1"/>
    <property type="molecule type" value="Genomic_DNA"/>
</dbReference>
<organism evidence="2 3">
    <name type="scientific">Aspergillus candidus</name>
    <dbReference type="NCBI Taxonomy" id="41067"/>
    <lineage>
        <taxon>Eukaryota</taxon>
        <taxon>Fungi</taxon>
        <taxon>Dikarya</taxon>
        <taxon>Ascomycota</taxon>
        <taxon>Pezizomycotina</taxon>
        <taxon>Eurotiomycetes</taxon>
        <taxon>Eurotiomycetidae</taxon>
        <taxon>Eurotiales</taxon>
        <taxon>Aspergillaceae</taxon>
        <taxon>Aspergillus</taxon>
        <taxon>Aspergillus subgen. Circumdati</taxon>
    </lineage>
</organism>
<feature type="signal peptide" evidence="1">
    <location>
        <begin position="1"/>
        <end position="22"/>
    </location>
</feature>
<feature type="chain" id="PRO_5014157364" description="Secreted protein" evidence="1">
    <location>
        <begin position="23"/>
        <end position="82"/>
    </location>
</feature>
<dbReference type="RefSeq" id="XP_024673133.1">
    <property type="nucleotide sequence ID" value="XM_024812144.1"/>
</dbReference>
<keyword evidence="3" id="KW-1185">Reference proteome</keyword>
<reference evidence="2 3" key="1">
    <citation type="submission" date="2017-12" db="EMBL/GenBank/DDBJ databases">
        <authorList>
            <consortium name="DOE Joint Genome Institute"/>
            <person name="Haridas S."/>
            <person name="Kjaerbolling I."/>
            <person name="Vesth T.C."/>
            <person name="Frisvad J.C."/>
            <person name="Nybo J.L."/>
            <person name="Theobald S."/>
            <person name="Kuo A."/>
            <person name="Bowyer P."/>
            <person name="Matsuda Y."/>
            <person name="Mondo S."/>
            <person name="Lyhne E.K."/>
            <person name="Kogle M.E."/>
            <person name="Clum A."/>
            <person name="Lipzen A."/>
            <person name="Salamov A."/>
            <person name="Ngan C.Y."/>
            <person name="Daum C."/>
            <person name="Chiniquy J."/>
            <person name="Barry K."/>
            <person name="LaButti K."/>
            <person name="Simmons B.A."/>
            <person name="Magnuson J.K."/>
            <person name="Mortensen U.H."/>
            <person name="Larsen T.O."/>
            <person name="Grigoriev I.V."/>
            <person name="Baker S.E."/>
            <person name="Andersen M.R."/>
            <person name="Nordberg H.P."/>
            <person name="Cantor M.N."/>
            <person name="Hua S.X."/>
        </authorList>
    </citation>
    <scope>NUCLEOTIDE SEQUENCE [LARGE SCALE GENOMIC DNA]</scope>
    <source>
        <strain evidence="2 3">CBS 102.13</strain>
    </source>
</reference>
<dbReference type="AlphaFoldDB" id="A0A2I2FEQ0"/>